<dbReference type="RefSeq" id="WP_109904088.1">
    <property type="nucleotide sequence ID" value="NZ_QGLE01000003.1"/>
</dbReference>
<dbReference type="InterPro" id="IPR039418">
    <property type="entry name" value="LexA-like"/>
</dbReference>
<gene>
    <name evidence="5" type="ORF">DKG74_07020</name>
</gene>
<evidence type="ECO:0000256" key="2">
    <source>
        <dbReference type="ARBA" id="ARBA00023125"/>
    </source>
</evidence>
<dbReference type="PANTHER" id="PTHR40661">
    <property type="match status" value="1"/>
</dbReference>
<dbReference type="SUPFAM" id="SSF47413">
    <property type="entry name" value="lambda repressor-like DNA-binding domains"/>
    <property type="match status" value="1"/>
</dbReference>
<proteinExistence type="predicted"/>
<feature type="domain" description="HTH cro/C1-type" evidence="4">
    <location>
        <begin position="15"/>
        <end position="70"/>
    </location>
</feature>
<dbReference type="Proteomes" id="UP000245461">
    <property type="component" value="Unassembled WGS sequence"/>
</dbReference>
<dbReference type="InterPro" id="IPR010982">
    <property type="entry name" value="Lambda_DNA-bd_dom_sf"/>
</dbReference>
<evidence type="ECO:0000313" key="6">
    <source>
        <dbReference type="Proteomes" id="UP000245461"/>
    </source>
</evidence>
<dbReference type="InterPro" id="IPR001387">
    <property type="entry name" value="Cro/C1-type_HTH"/>
</dbReference>
<protein>
    <recommendedName>
        <fullName evidence="4">HTH cro/C1-type domain-containing protein</fullName>
    </recommendedName>
</protein>
<dbReference type="CDD" id="cd06529">
    <property type="entry name" value="S24_LexA-like"/>
    <property type="match status" value="1"/>
</dbReference>
<reference evidence="5 6" key="1">
    <citation type="submission" date="2018-05" db="EMBL/GenBank/DDBJ databases">
        <title>Zavarzinia sp. HR-AS.</title>
        <authorList>
            <person name="Lee Y."/>
            <person name="Jeon C.O."/>
        </authorList>
    </citation>
    <scope>NUCLEOTIDE SEQUENCE [LARGE SCALE GENOMIC DNA]</scope>
    <source>
        <strain evidence="5 6">HR-AS</strain>
    </source>
</reference>
<dbReference type="InterPro" id="IPR036286">
    <property type="entry name" value="LexA/Signal_pep-like_sf"/>
</dbReference>
<name>A0A317ECB7_9PROT</name>
<dbReference type="GO" id="GO:0003677">
    <property type="term" value="F:DNA binding"/>
    <property type="evidence" value="ECO:0007669"/>
    <property type="project" value="UniProtKB-KW"/>
</dbReference>
<keyword evidence="3" id="KW-0804">Transcription</keyword>
<organism evidence="5 6">
    <name type="scientific">Zavarzinia aquatilis</name>
    <dbReference type="NCBI Taxonomy" id="2211142"/>
    <lineage>
        <taxon>Bacteria</taxon>
        <taxon>Pseudomonadati</taxon>
        <taxon>Pseudomonadota</taxon>
        <taxon>Alphaproteobacteria</taxon>
        <taxon>Rhodospirillales</taxon>
        <taxon>Zavarziniaceae</taxon>
        <taxon>Zavarzinia</taxon>
    </lineage>
</organism>
<evidence type="ECO:0000256" key="3">
    <source>
        <dbReference type="ARBA" id="ARBA00023163"/>
    </source>
</evidence>
<dbReference type="SMART" id="SM00530">
    <property type="entry name" value="HTH_XRE"/>
    <property type="match status" value="1"/>
</dbReference>
<dbReference type="Gene3D" id="1.10.260.40">
    <property type="entry name" value="lambda repressor-like DNA-binding domains"/>
    <property type="match status" value="1"/>
</dbReference>
<dbReference type="EMBL" id="QGLE01000003">
    <property type="protein sequence ID" value="PWR24549.1"/>
    <property type="molecule type" value="Genomic_DNA"/>
</dbReference>
<evidence type="ECO:0000313" key="5">
    <source>
        <dbReference type="EMBL" id="PWR24549.1"/>
    </source>
</evidence>
<keyword evidence="6" id="KW-1185">Reference proteome</keyword>
<accession>A0A317ECB7</accession>
<dbReference type="OrthoDB" id="528805at2"/>
<dbReference type="AlphaFoldDB" id="A0A317ECB7"/>
<dbReference type="SUPFAM" id="SSF51306">
    <property type="entry name" value="LexA/Signal peptidase"/>
    <property type="match status" value="1"/>
</dbReference>
<keyword evidence="1" id="KW-0805">Transcription regulation</keyword>
<comment type="caution">
    <text evidence="5">The sequence shown here is derived from an EMBL/GenBank/DDBJ whole genome shotgun (WGS) entry which is preliminary data.</text>
</comment>
<dbReference type="InterPro" id="IPR015927">
    <property type="entry name" value="Peptidase_S24_S26A/B/C"/>
</dbReference>
<dbReference type="Pfam" id="PF00717">
    <property type="entry name" value="Peptidase_S24"/>
    <property type="match status" value="1"/>
</dbReference>
<dbReference type="PANTHER" id="PTHR40661:SF3">
    <property type="entry name" value="FELS-1 PROPHAGE TRANSCRIPTIONAL REGULATOR"/>
    <property type="match status" value="1"/>
</dbReference>
<dbReference type="PROSITE" id="PS50943">
    <property type="entry name" value="HTH_CROC1"/>
    <property type="match status" value="1"/>
</dbReference>
<dbReference type="Gene3D" id="2.10.109.10">
    <property type="entry name" value="Umud Fragment, subunit A"/>
    <property type="match status" value="1"/>
</dbReference>
<evidence type="ECO:0000259" key="4">
    <source>
        <dbReference type="PROSITE" id="PS50943"/>
    </source>
</evidence>
<sequence length="244" mass="27095">MSAPKNPKYPPHPRLRQARRAAGYASAGAFARAAGIEEGGYRHHENGTRPLTAEAAQKYAPLLHCDWVWLFSGDGAADGATSPTDGNPEMIEDDDTSAFERMGFALVNVYDATLSAGHGAVNGQQIIVDHKLAFRLDWLRSRTSASLDKIGILRVQGNSMEPDLRSGDTVLIDMSVTEIRRDGMYAISYRDGDEAMVKNIRRDPRNRRLIIRSSNSSDYPEIPDVRDDDILVWGRVLWVGRNIE</sequence>
<evidence type="ECO:0000256" key="1">
    <source>
        <dbReference type="ARBA" id="ARBA00023015"/>
    </source>
</evidence>
<keyword evidence="2" id="KW-0238">DNA-binding</keyword>